<accession>A0ABY3ETB2</accession>
<dbReference type="SUPFAM" id="SSF51261">
    <property type="entry name" value="Duplicated hybrid motif"/>
    <property type="match status" value="1"/>
</dbReference>
<dbReference type="InterPro" id="IPR016047">
    <property type="entry name" value="M23ase_b-sheet_dom"/>
</dbReference>
<keyword evidence="1" id="KW-0812">Transmembrane</keyword>
<feature type="transmembrane region" description="Helical" evidence="1">
    <location>
        <begin position="24"/>
        <end position="44"/>
    </location>
</feature>
<dbReference type="Pfam" id="PF01551">
    <property type="entry name" value="Peptidase_M23"/>
    <property type="match status" value="1"/>
</dbReference>
<dbReference type="PANTHER" id="PTHR21666">
    <property type="entry name" value="PEPTIDASE-RELATED"/>
    <property type="match status" value="1"/>
</dbReference>
<dbReference type="CDD" id="cd12797">
    <property type="entry name" value="M23_peptidase"/>
    <property type="match status" value="1"/>
</dbReference>
<evidence type="ECO:0000313" key="3">
    <source>
        <dbReference type="EMBL" id="TSP13808.1"/>
    </source>
</evidence>
<keyword evidence="1" id="KW-1133">Transmembrane helix</keyword>
<evidence type="ECO:0000259" key="2">
    <source>
        <dbReference type="Pfam" id="PF01551"/>
    </source>
</evidence>
<dbReference type="Gene3D" id="2.70.70.10">
    <property type="entry name" value="Glucose Permease (Domain IIA)"/>
    <property type="match status" value="1"/>
</dbReference>
<dbReference type="Proteomes" id="UP000318943">
    <property type="component" value="Unassembled WGS sequence"/>
</dbReference>
<gene>
    <name evidence="3" type="ORF">FGG12_04815</name>
</gene>
<comment type="caution">
    <text evidence="3">The sequence shown here is derived from an EMBL/GenBank/DDBJ whole genome shotgun (WGS) entry which is preliminary data.</text>
</comment>
<keyword evidence="1" id="KW-0472">Membrane</keyword>
<dbReference type="EMBL" id="VCIZ01000002">
    <property type="protein sequence ID" value="TSP13808.1"/>
    <property type="molecule type" value="Genomic_DNA"/>
</dbReference>
<proteinExistence type="predicted"/>
<protein>
    <submittedName>
        <fullName evidence="3">M23 family metallopeptidase</fullName>
    </submittedName>
</protein>
<reference evidence="3 4" key="1">
    <citation type="submission" date="2019-05" db="EMBL/GenBank/DDBJ databases">
        <title>Whole genome sequence analysis of Cupriavidus campinensis S14E4C strain.</title>
        <authorList>
            <person name="Abbaszade G."/>
            <person name="Szabo A."/>
            <person name="Toumi M."/>
            <person name="Toth E."/>
        </authorList>
    </citation>
    <scope>NUCLEOTIDE SEQUENCE [LARGE SCALE GENOMIC DNA]</scope>
    <source>
        <strain evidence="3 4">S14E4C</strain>
    </source>
</reference>
<name>A0ABY3ETB2_9BURK</name>
<organism evidence="3 4">
    <name type="scientific">Cupriavidus campinensis</name>
    <dbReference type="NCBI Taxonomy" id="151783"/>
    <lineage>
        <taxon>Bacteria</taxon>
        <taxon>Pseudomonadati</taxon>
        <taxon>Pseudomonadota</taxon>
        <taxon>Betaproteobacteria</taxon>
        <taxon>Burkholderiales</taxon>
        <taxon>Burkholderiaceae</taxon>
        <taxon>Cupriavidus</taxon>
    </lineage>
</organism>
<keyword evidence="4" id="KW-1185">Reference proteome</keyword>
<sequence length="198" mass="21106">MVTRPADPPRPQPQRQPERQPRSYAGWLWLAALLLAGALGWPYVKPYIDSALYAVRLASMPAPTALAMPVQGVAQRGLRDTWHGARSGGRKHEGIDIFAARGTPVLAATEGIVSRVGTNSLGGKVVWVLGPGRQMHYYAHLDDYADVSIGNRVAPGAVLGYVGNTGNARGTPPHLHYGVYTGAGAINPYPLLRAPTSP</sequence>
<feature type="domain" description="M23ase beta-sheet core" evidence="2">
    <location>
        <begin position="91"/>
        <end position="188"/>
    </location>
</feature>
<dbReference type="InterPro" id="IPR050570">
    <property type="entry name" value="Cell_wall_metabolism_enzyme"/>
</dbReference>
<evidence type="ECO:0000313" key="4">
    <source>
        <dbReference type="Proteomes" id="UP000318943"/>
    </source>
</evidence>
<dbReference type="RefSeq" id="WP_144196510.1">
    <property type="nucleotide sequence ID" value="NZ_CAJPVH010000005.1"/>
</dbReference>
<dbReference type="PANTHER" id="PTHR21666:SF268">
    <property type="entry name" value="PEPTIDASE M23 DOMAIN-CONTAINING PROTEIN"/>
    <property type="match status" value="1"/>
</dbReference>
<dbReference type="InterPro" id="IPR011055">
    <property type="entry name" value="Dup_hybrid_motif"/>
</dbReference>
<evidence type="ECO:0000256" key="1">
    <source>
        <dbReference type="SAM" id="Phobius"/>
    </source>
</evidence>